<protein>
    <submittedName>
        <fullName evidence="1">Uncharacterized protein</fullName>
    </submittedName>
</protein>
<evidence type="ECO:0000313" key="2">
    <source>
        <dbReference type="Proteomes" id="UP001473302"/>
    </source>
</evidence>
<dbReference type="Gene3D" id="3.80.10.10">
    <property type="entry name" value="Ribonuclease Inhibitor"/>
    <property type="match status" value="1"/>
</dbReference>
<dbReference type="EMBL" id="BAABUK010000021">
    <property type="protein sequence ID" value="GAA5814552.1"/>
    <property type="molecule type" value="Genomic_DNA"/>
</dbReference>
<comment type="caution">
    <text evidence="1">The sequence shown here is derived from an EMBL/GenBank/DDBJ whole genome shotgun (WGS) entry which is preliminary data.</text>
</comment>
<organism evidence="1 2">
    <name type="scientific">Mucor flavus</name>
    <dbReference type="NCBI Taxonomy" id="439312"/>
    <lineage>
        <taxon>Eukaryota</taxon>
        <taxon>Fungi</taxon>
        <taxon>Fungi incertae sedis</taxon>
        <taxon>Mucoromycota</taxon>
        <taxon>Mucoromycotina</taxon>
        <taxon>Mucoromycetes</taxon>
        <taxon>Mucorales</taxon>
        <taxon>Mucorineae</taxon>
        <taxon>Mucoraceae</taxon>
        <taxon>Mucor</taxon>
    </lineage>
</organism>
<proteinExistence type="predicted"/>
<accession>A0ABP9Z603</accession>
<evidence type="ECO:0000313" key="1">
    <source>
        <dbReference type="EMBL" id="GAA5814552.1"/>
    </source>
</evidence>
<reference evidence="1 2" key="1">
    <citation type="submission" date="2024-04" db="EMBL/GenBank/DDBJ databases">
        <title>genome sequences of Mucor flavus KT1a and Helicostylum pulchrum KT1b strains isolated from the surface of a dry-aged beef.</title>
        <authorList>
            <person name="Toyotome T."/>
            <person name="Hosono M."/>
            <person name="Torimaru M."/>
            <person name="Fukuda K."/>
            <person name="Mikami N."/>
        </authorList>
    </citation>
    <scope>NUCLEOTIDE SEQUENCE [LARGE SCALE GENOMIC DNA]</scope>
    <source>
        <strain evidence="1 2">KT1a</strain>
    </source>
</reference>
<sequence length="428" mass="50281">MDVYSEPTVQKILNSSFEIGKYVKCVHLFDIRKLKNLYYLNIHLDRLGMIMHRTPNVRKVCLFRTKEDWIYQDWLYFSIILIIANYWRLHFLPTLPENNITSAHYYYLCAHYSCHTLKKLELTSDMFKSQELSSLKEFTVLKTLEVHKDIVNGLNDLELLLQFTPTIQELTVRFSTGRISQPVKKEYTTRSDTQELGFSEPWLKSIKKNVHLLHTFKEIDNQNHLNFQTNVVATFYGGLSQYIPLLKYAIMGSLPLQEMSDTLKFLDYQSFLRVKLVDVVDGLETYFKAIIAKENFPLKEIAISECKLEAYTPRVNTTPVSQHIKRIIFHNSKINFASFRLFLNEFKSLDYIEFDNCTFSGDFEQLNMSNTNIKSMKMKNLQKTLFGYKYNGVAPTIIIVSIYFTDQNLTRHYSIVDDILIEATQHIF</sequence>
<keyword evidence="2" id="KW-1185">Reference proteome</keyword>
<name>A0ABP9Z603_9FUNG</name>
<dbReference type="Proteomes" id="UP001473302">
    <property type="component" value="Unassembled WGS sequence"/>
</dbReference>
<dbReference type="InterPro" id="IPR032675">
    <property type="entry name" value="LRR_dom_sf"/>
</dbReference>
<gene>
    <name evidence="1" type="ORF">MFLAVUS_008049</name>
</gene>